<dbReference type="InterPro" id="IPR036652">
    <property type="entry name" value="YjeF_N_dom_sf"/>
</dbReference>
<feature type="domain" description="YjeF N-terminal" evidence="21">
    <location>
        <begin position="10"/>
        <end position="210"/>
    </location>
</feature>
<dbReference type="PROSITE" id="PS51383">
    <property type="entry name" value="YJEF_C_3"/>
    <property type="match status" value="1"/>
</dbReference>
<sequence>MKYVLKNQEMQDTDYETIHQIGIPGLVLMERASKAVADCAMRHVRENGRILVIAGIGNNGGDALAAARILLEEDNRTDYMVVGNLEKASEDLKLQMQILQNLGYEPAEDPDFKNYDLLVEGIFGVGLSREVGGVYRDVIERINQSERPVIAVDIPSGISGNTGKVMGCAVKAVETVTFGGYKRGHLLYPGREYCGKVTLEKIGFHDQTIEKYASGFTLEEPEGLMPPRLSYSNKGTYGKILMITGNETMSGAAAFAGEAALRMGAGLVKILSDASNRPILQSRLPEILFGERGDLEKSLDWCDCILFGPGLGAGDETKEMLEYVLKHGTKPLILDADGLNTISRYQMEIDYPYGVIMTPHLMEGARLLSKEIDEVKADICQAAEEIASRYHAIAVLKDAATIVAKNRDKLYINQSGNHGMASGGSGDVLAGMITGLAGTGCDLYDAAVRGVYLHGLAGDAAMREKGPYSMIASDILHHIKDVTGGKNESILPGECSH</sequence>
<dbReference type="NCBIfam" id="TIGR00197">
    <property type="entry name" value="yjeF_nterm"/>
    <property type="match status" value="1"/>
</dbReference>
<dbReference type="HAMAP" id="MF_01966">
    <property type="entry name" value="NADHX_epimerase"/>
    <property type="match status" value="1"/>
</dbReference>
<keyword evidence="13" id="KW-0511">Multifunctional enzyme</keyword>
<feature type="binding site" evidence="18">
    <location>
        <begin position="58"/>
        <end position="62"/>
    </location>
    <ligand>
        <name>(6S)-NADPHX</name>
        <dbReference type="ChEBI" id="CHEBI:64076"/>
    </ligand>
</feature>
<dbReference type="PANTHER" id="PTHR12592">
    <property type="entry name" value="ATP-DEPENDENT (S)-NAD(P)H-HYDRATE DEHYDRATASE FAMILY MEMBER"/>
    <property type="match status" value="1"/>
</dbReference>
<evidence type="ECO:0000313" key="23">
    <source>
        <dbReference type="Proteomes" id="UP000613208"/>
    </source>
</evidence>
<feature type="binding site" evidence="17">
    <location>
        <position position="252"/>
    </location>
    <ligand>
        <name>(6S)-NADPHX</name>
        <dbReference type="ChEBI" id="CHEBI:64076"/>
    </ligand>
</feature>
<name>A0A916VBW2_9FIRM</name>
<evidence type="ECO:0000256" key="19">
    <source>
        <dbReference type="PIRNR" id="PIRNR017184"/>
    </source>
</evidence>
<dbReference type="NCBIfam" id="TIGR00196">
    <property type="entry name" value="yjeF_cterm"/>
    <property type="match status" value="1"/>
</dbReference>
<feature type="binding site" evidence="17">
    <location>
        <position position="310"/>
    </location>
    <ligand>
        <name>(6S)-NADPHX</name>
        <dbReference type="ChEBI" id="CHEBI:64076"/>
    </ligand>
</feature>
<evidence type="ECO:0000259" key="21">
    <source>
        <dbReference type="PROSITE" id="PS51385"/>
    </source>
</evidence>
<keyword evidence="12 17" id="KW-0456">Lyase</keyword>
<feature type="binding site" evidence="18">
    <location>
        <position position="153"/>
    </location>
    <ligand>
        <name>(6S)-NADPHX</name>
        <dbReference type="ChEBI" id="CHEBI:64076"/>
    </ligand>
</feature>
<feature type="binding site" evidence="17">
    <location>
        <position position="426"/>
    </location>
    <ligand>
        <name>AMP</name>
        <dbReference type="ChEBI" id="CHEBI:456215"/>
    </ligand>
</feature>
<dbReference type="SUPFAM" id="SSF53613">
    <property type="entry name" value="Ribokinase-like"/>
    <property type="match status" value="1"/>
</dbReference>
<organism evidence="22 23">
    <name type="scientific">Anaerostipes butyraticus</name>
    <dbReference type="NCBI Taxonomy" id="645466"/>
    <lineage>
        <taxon>Bacteria</taxon>
        <taxon>Bacillati</taxon>
        <taxon>Bacillota</taxon>
        <taxon>Clostridia</taxon>
        <taxon>Lachnospirales</taxon>
        <taxon>Lachnospiraceae</taxon>
        <taxon>Anaerostipes</taxon>
    </lineage>
</organism>
<comment type="function">
    <text evidence="18">Catalyzes the epimerization of the S- and R-forms of NAD(P)HX, a damaged form of NAD(P)H that is a result of enzymatic or heat-dependent hydration. This is a prerequisite for the S-specific NAD(P)H-hydrate dehydratase to allow the repair of both epimers of NAD(P)HX.</text>
</comment>
<feature type="binding site" evidence="17">
    <location>
        <position position="360"/>
    </location>
    <ligand>
        <name>(6S)-NADPHX</name>
        <dbReference type="ChEBI" id="CHEBI:64076"/>
    </ligand>
</feature>
<keyword evidence="5 18" id="KW-0479">Metal-binding</keyword>
<dbReference type="InterPro" id="IPR029056">
    <property type="entry name" value="Ribokinase-like"/>
</dbReference>
<keyword evidence="6 17" id="KW-0547">Nucleotide-binding</keyword>
<evidence type="ECO:0000256" key="14">
    <source>
        <dbReference type="ARBA" id="ARBA00025153"/>
    </source>
</evidence>
<comment type="catalytic activity">
    <reaction evidence="15 17 19">
        <text>(6S)-NADHX + ADP = AMP + phosphate + NADH + H(+)</text>
        <dbReference type="Rhea" id="RHEA:32223"/>
        <dbReference type="ChEBI" id="CHEBI:15378"/>
        <dbReference type="ChEBI" id="CHEBI:43474"/>
        <dbReference type="ChEBI" id="CHEBI:57945"/>
        <dbReference type="ChEBI" id="CHEBI:64074"/>
        <dbReference type="ChEBI" id="CHEBI:456215"/>
        <dbReference type="ChEBI" id="CHEBI:456216"/>
        <dbReference type="EC" id="4.2.1.136"/>
    </reaction>
</comment>
<feature type="binding site" evidence="18">
    <location>
        <begin position="124"/>
        <end position="130"/>
    </location>
    <ligand>
        <name>(6S)-NADPHX</name>
        <dbReference type="ChEBI" id="CHEBI:64076"/>
    </ligand>
</feature>
<evidence type="ECO:0000256" key="15">
    <source>
        <dbReference type="ARBA" id="ARBA00048238"/>
    </source>
</evidence>
<comment type="subunit">
    <text evidence="17">Homotetramer.</text>
</comment>
<dbReference type="InterPro" id="IPR030677">
    <property type="entry name" value="Nnr"/>
</dbReference>
<accession>A0A916VBW2</accession>
<dbReference type="AlphaFoldDB" id="A0A916VBW2"/>
<dbReference type="Gene3D" id="3.40.1190.20">
    <property type="match status" value="1"/>
</dbReference>
<comment type="catalytic activity">
    <reaction evidence="2 18 19">
        <text>(6R)-NADPHX = (6S)-NADPHX</text>
        <dbReference type="Rhea" id="RHEA:32227"/>
        <dbReference type="ChEBI" id="CHEBI:64076"/>
        <dbReference type="ChEBI" id="CHEBI:64077"/>
        <dbReference type="EC" id="5.1.99.6"/>
    </reaction>
</comment>
<evidence type="ECO:0000256" key="6">
    <source>
        <dbReference type="ARBA" id="ARBA00022741"/>
    </source>
</evidence>
<comment type="caution">
    <text evidence="18">Lacks conserved residue(s) required for the propagation of feature annotation.</text>
</comment>
<keyword evidence="10 17" id="KW-0520">NAD</keyword>
<keyword evidence="23" id="KW-1185">Reference proteome</keyword>
<dbReference type="EMBL" id="BLYI01000006">
    <property type="protein sequence ID" value="GFO83980.1"/>
    <property type="molecule type" value="Genomic_DNA"/>
</dbReference>
<dbReference type="PROSITE" id="PS51385">
    <property type="entry name" value="YJEF_N"/>
    <property type="match status" value="1"/>
</dbReference>
<evidence type="ECO:0000313" key="22">
    <source>
        <dbReference type="EMBL" id="GFO83980.1"/>
    </source>
</evidence>
<comment type="catalytic activity">
    <reaction evidence="16 17 19">
        <text>(6S)-NADPHX + ADP = AMP + phosphate + NADPH + H(+)</text>
        <dbReference type="Rhea" id="RHEA:32235"/>
        <dbReference type="ChEBI" id="CHEBI:15378"/>
        <dbReference type="ChEBI" id="CHEBI:43474"/>
        <dbReference type="ChEBI" id="CHEBI:57783"/>
        <dbReference type="ChEBI" id="CHEBI:64076"/>
        <dbReference type="ChEBI" id="CHEBI:456215"/>
        <dbReference type="ChEBI" id="CHEBI:456216"/>
        <dbReference type="EC" id="4.2.1.136"/>
    </reaction>
</comment>
<dbReference type="GO" id="GO:0046872">
    <property type="term" value="F:metal ion binding"/>
    <property type="evidence" value="ECO:0007669"/>
    <property type="project" value="UniProtKB-UniRule"/>
</dbReference>
<proteinExistence type="inferred from homology"/>
<dbReference type="EC" id="4.2.1.136" evidence="19"/>
<evidence type="ECO:0000256" key="12">
    <source>
        <dbReference type="ARBA" id="ARBA00023239"/>
    </source>
</evidence>
<keyword evidence="8 17" id="KW-0521">NADP</keyword>
<comment type="function">
    <text evidence="14 19">Bifunctional enzyme that catalyzes the epimerization of the S- and R-forms of NAD(P)HX and the dehydration of the S-form of NAD(P)HX at the expense of ADP, which is converted to AMP. This allows the repair of both epimers of NAD(P)HX, a damaged form of NAD(P)H that is a result of enzymatic or heat-dependent hydration.</text>
</comment>
<evidence type="ECO:0000256" key="17">
    <source>
        <dbReference type="HAMAP-Rule" id="MF_01965"/>
    </source>
</evidence>
<evidence type="ECO:0000256" key="13">
    <source>
        <dbReference type="ARBA" id="ARBA00023268"/>
    </source>
</evidence>
<feature type="binding site" evidence="18">
    <location>
        <position position="156"/>
    </location>
    <ligand>
        <name>K(+)</name>
        <dbReference type="ChEBI" id="CHEBI:29103"/>
    </ligand>
</feature>
<evidence type="ECO:0000256" key="10">
    <source>
        <dbReference type="ARBA" id="ARBA00023027"/>
    </source>
</evidence>
<comment type="catalytic activity">
    <reaction evidence="1 18 19">
        <text>(6R)-NADHX = (6S)-NADHX</text>
        <dbReference type="Rhea" id="RHEA:32215"/>
        <dbReference type="ChEBI" id="CHEBI:64074"/>
        <dbReference type="ChEBI" id="CHEBI:64075"/>
        <dbReference type="EC" id="5.1.99.6"/>
    </reaction>
</comment>
<dbReference type="Proteomes" id="UP000613208">
    <property type="component" value="Unassembled WGS sequence"/>
</dbReference>
<dbReference type="PIRSF" id="PIRSF017184">
    <property type="entry name" value="Nnr"/>
    <property type="match status" value="1"/>
</dbReference>
<comment type="similarity">
    <text evidence="3 19">In the N-terminal section; belongs to the NnrE/AIBP family.</text>
</comment>
<evidence type="ECO:0000256" key="11">
    <source>
        <dbReference type="ARBA" id="ARBA00023235"/>
    </source>
</evidence>
<comment type="similarity">
    <text evidence="4 19">In the C-terminal section; belongs to the NnrD/CARKD family.</text>
</comment>
<dbReference type="Pfam" id="PF03853">
    <property type="entry name" value="YjeF_N"/>
    <property type="match status" value="1"/>
</dbReference>
<comment type="function">
    <text evidence="17">Catalyzes the dehydration of the S-form of NAD(P)HX at the expense of ADP, which is converted to AMP. Together with NAD(P)HX epimerase, which catalyzes the epimerization of the S- and R-forms, the enzyme allows the repair of both epimers of NAD(P)HX, a damaged form of NAD(P)H that is a result of enzymatic or heat-dependent hydration.</text>
</comment>
<dbReference type="InterPro" id="IPR004443">
    <property type="entry name" value="YjeF_N_dom"/>
</dbReference>
<dbReference type="GO" id="GO:0052855">
    <property type="term" value="F:ADP-dependent NAD(P)H-hydrate dehydratase activity"/>
    <property type="evidence" value="ECO:0007669"/>
    <property type="project" value="UniProtKB-UniRule"/>
</dbReference>
<dbReference type="InterPro" id="IPR017953">
    <property type="entry name" value="Carbohydrate_kinase_pred_CS"/>
</dbReference>
<evidence type="ECO:0000256" key="7">
    <source>
        <dbReference type="ARBA" id="ARBA00022840"/>
    </source>
</evidence>
<keyword evidence="9 18" id="KW-0630">Potassium</keyword>
<dbReference type="PANTHER" id="PTHR12592:SF0">
    <property type="entry name" value="ATP-DEPENDENT (S)-NAD(P)H-HYDRATE DEHYDRATASE"/>
    <property type="match status" value="1"/>
</dbReference>
<dbReference type="InterPro" id="IPR000631">
    <property type="entry name" value="CARKD"/>
</dbReference>
<comment type="similarity">
    <text evidence="17">Belongs to the NnrD/CARKD family.</text>
</comment>
<evidence type="ECO:0000256" key="5">
    <source>
        <dbReference type="ARBA" id="ARBA00022723"/>
    </source>
</evidence>
<evidence type="ECO:0000256" key="18">
    <source>
        <dbReference type="HAMAP-Rule" id="MF_01966"/>
    </source>
</evidence>
<reference evidence="22" key="1">
    <citation type="submission" date="2020-06" db="EMBL/GenBank/DDBJ databases">
        <title>Characterization of fructooligosaccharide metabolism and fructooligosaccharide-degrading enzymes in human commensal butyrate producers.</title>
        <authorList>
            <person name="Tanno H."/>
            <person name="Fujii T."/>
            <person name="Hirano K."/>
            <person name="Maeno S."/>
            <person name="Tonozuka T."/>
            <person name="Sakamoto M."/>
            <person name="Ohkuma M."/>
            <person name="Tochio T."/>
            <person name="Endo A."/>
        </authorList>
    </citation>
    <scope>NUCLEOTIDE SEQUENCE</scope>
    <source>
        <strain evidence="22">JCM 17466</strain>
    </source>
</reference>
<evidence type="ECO:0000256" key="3">
    <source>
        <dbReference type="ARBA" id="ARBA00006001"/>
    </source>
</evidence>
<dbReference type="SUPFAM" id="SSF64153">
    <property type="entry name" value="YjeF N-terminal domain-like"/>
    <property type="match status" value="1"/>
</dbReference>
<dbReference type="EC" id="5.1.99.6" evidence="19"/>
<dbReference type="PROSITE" id="PS01050">
    <property type="entry name" value="YJEF_C_2"/>
    <property type="match status" value="1"/>
</dbReference>
<feature type="binding site" evidence="18">
    <location>
        <position position="135"/>
    </location>
    <ligand>
        <name>(6S)-NADPHX</name>
        <dbReference type="ChEBI" id="CHEBI:64076"/>
    </ligand>
</feature>
<evidence type="ECO:0000256" key="4">
    <source>
        <dbReference type="ARBA" id="ARBA00009524"/>
    </source>
</evidence>
<evidence type="ECO:0000256" key="9">
    <source>
        <dbReference type="ARBA" id="ARBA00022958"/>
    </source>
</evidence>
<comment type="cofactor">
    <cofactor evidence="18 19">
        <name>K(+)</name>
        <dbReference type="ChEBI" id="CHEBI:29103"/>
    </cofactor>
    <text evidence="18 19">Binds 1 potassium ion per subunit.</text>
</comment>
<dbReference type="HAMAP" id="MF_01965">
    <property type="entry name" value="NADHX_dehydratase"/>
    <property type="match status" value="1"/>
</dbReference>
<comment type="similarity">
    <text evidence="18">Belongs to the NnrE/AIBP family.</text>
</comment>
<comment type="caution">
    <text evidence="22">The sequence shown here is derived from an EMBL/GenBank/DDBJ whole genome shotgun (WGS) entry which is preliminary data.</text>
</comment>
<evidence type="ECO:0000256" key="8">
    <source>
        <dbReference type="ARBA" id="ARBA00022857"/>
    </source>
</evidence>
<dbReference type="Gene3D" id="3.40.50.10260">
    <property type="entry name" value="YjeF N-terminal domain"/>
    <property type="match status" value="1"/>
</dbReference>
<feature type="binding site" evidence="18">
    <location>
        <position position="59"/>
    </location>
    <ligand>
        <name>K(+)</name>
        <dbReference type="ChEBI" id="CHEBI:29103"/>
    </ligand>
</feature>
<keyword evidence="7 17" id="KW-0067">ATP-binding</keyword>
<dbReference type="Pfam" id="PF01256">
    <property type="entry name" value="Carb_kinase"/>
    <property type="match status" value="1"/>
</dbReference>
<feature type="domain" description="YjeF C-terminal" evidence="20">
    <location>
        <begin position="217"/>
        <end position="486"/>
    </location>
</feature>
<evidence type="ECO:0000259" key="20">
    <source>
        <dbReference type="PROSITE" id="PS51383"/>
    </source>
</evidence>
<feature type="binding site" evidence="17">
    <location>
        <position position="427"/>
    </location>
    <ligand>
        <name>(6S)-NADPHX</name>
        <dbReference type="ChEBI" id="CHEBI:64076"/>
    </ligand>
</feature>
<comment type="cofactor">
    <cofactor evidence="17">
        <name>Mg(2+)</name>
        <dbReference type="ChEBI" id="CHEBI:18420"/>
    </cofactor>
</comment>
<protein>
    <recommendedName>
        <fullName evidence="19">Bifunctional NAD(P)H-hydrate repair enzyme</fullName>
    </recommendedName>
    <alternativeName>
        <fullName evidence="19">Nicotinamide nucleotide repair protein</fullName>
    </alternativeName>
    <domain>
        <recommendedName>
            <fullName evidence="19">ADP-dependent (S)-NAD(P)H-hydrate dehydratase</fullName>
            <ecNumber evidence="19">4.2.1.136</ecNumber>
        </recommendedName>
        <alternativeName>
            <fullName evidence="19">ADP-dependent NAD(P)HX dehydratase</fullName>
        </alternativeName>
    </domain>
    <domain>
        <recommendedName>
            <fullName evidence="19">NAD(P)H-hydrate epimerase</fullName>
            <ecNumber evidence="19">5.1.99.6</ecNumber>
        </recommendedName>
    </domain>
</protein>
<dbReference type="GO" id="GO:0005524">
    <property type="term" value="F:ATP binding"/>
    <property type="evidence" value="ECO:0007669"/>
    <property type="project" value="UniProtKB-UniRule"/>
</dbReference>
<gene>
    <name evidence="22" type="primary">nnr</name>
    <name evidence="17" type="synonym">nnrD</name>
    <name evidence="18" type="synonym">nnrE</name>
    <name evidence="22" type="ORF">ANBU17_03270</name>
</gene>
<keyword evidence="11 18" id="KW-0413">Isomerase</keyword>
<evidence type="ECO:0000256" key="2">
    <source>
        <dbReference type="ARBA" id="ARBA00000909"/>
    </source>
</evidence>
<dbReference type="GO" id="GO:0110051">
    <property type="term" value="P:metabolite repair"/>
    <property type="evidence" value="ECO:0007669"/>
    <property type="project" value="TreeGrafter"/>
</dbReference>
<dbReference type="CDD" id="cd01171">
    <property type="entry name" value="YXKO-related"/>
    <property type="match status" value="1"/>
</dbReference>
<evidence type="ECO:0000256" key="1">
    <source>
        <dbReference type="ARBA" id="ARBA00000013"/>
    </source>
</evidence>
<feature type="binding site" evidence="17">
    <location>
        <begin position="397"/>
        <end position="401"/>
    </location>
    <ligand>
        <name>AMP</name>
        <dbReference type="ChEBI" id="CHEBI:456215"/>
    </ligand>
</feature>
<dbReference type="RefSeq" id="WP_201309726.1">
    <property type="nucleotide sequence ID" value="NZ_BLYI01000006.1"/>
</dbReference>
<evidence type="ECO:0000256" key="16">
    <source>
        <dbReference type="ARBA" id="ARBA00049209"/>
    </source>
</evidence>
<dbReference type="GO" id="GO:0052856">
    <property type="term" value="F:NAD(P)HX epimerase activity"/>
    <property type="evidence" value="ECO:0007669"/>
    <property type="project" value="UniProtKB-UniRule"/>
</dbReference>
<dbReference type="GO" id="GO:0046496">
    <property type="term" value="P:nicotinamide nucleotide metabolic process"/>
    <property type="evidence" value="ECO:0007669"/>
    <property type="project" value="UniProtKB-UniRule"/>
</dbReference>